<dbReference type="GO" id="GO:0009103">
    <property type="term" value="P:lipopolysaccharide biosynthetic process"/>
    <property type="evidence" value="ECO:0007669"/>
    <property type="project" value="TreeGrafter"/>
</dbReference>
<evidence type="ECO:0000256" key="1">
    <source>
        <dbReference type="ARBA" id="ARBA00022679"/>
    </source>
</evidence>
<keyword evidence="1" id="KW-0808">Transferase</keyword>
<comment type="caution">
    <text evidence="4">The sequence shown here is derived from an EMBL/GenBank/DDBJ whole genome shotgun (WGS) entry which is preliminary data.</text>
</comment>
<sequence length="428" mass="48755">MPSFSNNCCRKAALRIELSALRYAVQCIFLFARRHAKRMNPKPLATIRRLVIVNQAANYLTIGFANAFNRRFESVTLIAGSVHVQGESLAPDIKVRHINRWHERPALRKAVSFAGALARMWWLLMTRYRGHEVLFVSVPPMGYLLNLVLPHRFSMVIWDIYPDTLKITGMRDSHPLYRAWAWLNRRSFRKAHRIFTISEVMADALAVYVRRERLLIQPIWAMFQGGERIAREENPFLRDQAVGGRFVVQYSGNIGVTHNVELLIDVAERLKGDTRILFQIIGRGPREPAIRRRVEQAGLANVQMLPFQSDDMFPYSLSAADLGVVVLDARVAQGSVPSKAYNLMSMGVPSLYVAPPESQLARDAERFGHARCIDAANIDEIVRWIEHLASRPPELDQMAENARAAAARFSRANADRFADLYFEPDHEP</sequence>
<dbReference type="InterPro" id="IPR028098">
    <property type="entry name" value="Glyco_trans_4-like_N"/>
</dbReference>
<feature type="domain" description="Glycosyltransferase subfamily 4-like N-terminal" evidence="3">
    <location>
        <begin position="65"/>
        <end position="217"/>
    </location>
</feature>
<dbReference type="OrthoDB" id="9790710at2"/>
<dbReference type="AlphaFoldDB" id="A0A5C8L094"/>
<dbReference type="EMBL" id="VRTS01000001">
    <property type="protein sequence ID" value="TXK65573.1"/>
    <property type="molecule type" value="Genomic_DNA"/>
</dbReference>
<evidence type="ECO:0000259" key="3">
    <source>
        <dbReference type="Pfam" id="PF13579"/>
    </source>
</evidence>
<accession>A0A5C8L094</accession>
<dbReference type="GO" id="GO:0016757">
    <property type="term" value="F:glycosyltransferase activity"/>
    <property type="evidence" value="ECO:0007669"/>
    <property type="project" value="InterPro"/>
</dbReference>
<dbReference type="InterPro" id="IPR001296">
    <property type="entry name" value="Glyco_trans_1"/>
</dbReference>
<dbReference type="PANTHER" id="PTHR46401">
    <property type="entry name" value="GLYCOSYLTRANSFERASE WBBK-RELATED"/>
    <property type="match status" value="1"/>
</dbReference>
<dbReference type="Gene3D" id="3.40.50.2000">
    <property type="entry name" value="Glycogen Phosphorylase B"/>
    <property type="match status" value="1"/>
</dbReference>
<protein>
    <submittedName>
        <fullName evidence="4">Glycosyltransferase family 4 protein</fullName>
    </submittedName>
</protein>
<gene>
    <name evidence="4" type="ORF">FU658_00065</name>
</gene>
<evidence type="ECO:0000313" key="5">
    <source>
        <dbReference type="Proteomes" id="UP000321248"/>
    </source>
</evidence>
<dbReference type="Proteomes" id="UP000321248">
    <property type="component" value="Unassembled WGS sequence"/>
</dbReference>
<dbReference type="PANTHER" id="PTHR46401:SF2">
    <property type="entry name" value="GLYCOSYLTRANSFERASE WBBK-RELATED"/>
    <property type="match status" value="1"/>
</dbReference>
<dbReference type="SUPFAM" id="SSF53756">
    <property type="entry name" value="UDP-Glycosyltransferase/glycogen phosphorylase"/>
    <property type="match status" value="1"/>
</dbReference>
<dbReference type="Pfam" id="PF00534">
    <property type="entry name" value="Glycos_transf_1"/>
    <property type="match status" value="1"/>
</dbReference>
<reference evidence="4 5" key="1">
    <citation type="submission" date="2019-08" db="EMBL/GenBank/DDBJ databases">
        <authorList>
            <person name="Karlyshev A.V."/>
        </authorList>
    </citation>
    <scope>NUCLEOTIDE SEQUENCE [LARGE SCALE GENOMIC DNA]</scope>
    <source>
        <strain evidence="4 5">Alg18-2.2</strain>
    </source>
</reference>
<evidence type="ECO:0000259" key="2">
    <source>
        <dbReference type="Pfam" id="PF00534"/>
    </source>
</evidence>
<organism evidence="4 5">
    <name type="scientific">Alkalisalibacterium limincola</name>
    <dbReference type="NCBI Taxonomy" id="2699169"/>
    <lineage>
        <taxon>Bacteria</taxon>
        <taxon>Pseudomonadati</taxon>
        <taxon>Pseudomonadota</taxon>
        <taxon>Gammaproteobacteria</taxon>
        <taxon>Lysobacterales</taxon>
        <taxon>Lysobacteraceae</taxon>
        <taxon>Alkalisalibacterium</taxon>
    </lineage>
</organism>
<keyword evidence="5" id="KW-1185">Reference proteome</keyword>
<dbReference type="CDD" id="cd03794">
    <property type="entry name" value="GT4_WbuB-like"/>
    <property type="match status" value="1"/>
</dbReference>
<dbReference type="Pfam" id="PF13579">
    <property type="entry name" value="Glyco_trans_4_4"/>
    <property type="match status" value="1"/>
</dbReference>
<name>A0A5C8L094_9GAMM</name>
<evidence type="ECO:0000313" key="4">
    <source>
        <dbReference type="EMBL" id="TXK65573.1"/>
    </source>
</evidence>
<proteinExistence type="predicted"/>
<feature type="domain" description="Glycosyl transferase family 1" evidence="2">
    <location>
        <begin position="243"/>
        <end position="404"/>
    </location>
</feature>